<name>A0A1E3BPP3_ASPCR</name>
<feature type="region of interest" description="Disordered" evidence="1">
    <location>
        <begin position="1145"/>
        <end position="1290"/>
    </location>
</feature>
<reference evidence="3 4" key="1">
    <citation type="journal article" date="2016" name="BMC Genomics">
        <title>Comparative genomic and transcriptomic analyses of the Fuzhuan brick tea-fermentation fungus Aspergillus cristatus.</title>
        <authorList>
            <person name="Ge Y."/>
            <person name="Wang Y."/>
            <person name="Liu Y."/>
            <person name="Tan Y."/>
            <person name="Ren X."/>
            <person name="Zhang X."/>
            <person name="Hyde K.D."/>
            <person name="Liu Y."/>
            <person name="Liu Z."/>
        </authorList>
    </citation>
    <scope>NUCLEOTIDE SEQUENCE [LARGE SCALE GENOMIC DNA]</scope>
    <source>
        <strain evidence="3 4">GZAAS20.1005</strain>
    </source>
</reference>
<dbReference type="VEuPathDB" id="FungiDB:SI65_00350"/>
<dbReference type="STRING" id="573508.A0A1E3BPP3"/>
<feature type="compositionally biased region" description="Low complexity" evidence="1">
    <location>
        <begin position="216"/>
        <end position="228"/>
    </location>
</feature>
<dbReference type="Gene3D" id="3.60.21.70">
    <property type="entry name" value="PhoD-like phosphatase"/>
    <property type="match status" value="1"/>
</dbReference>
<comment type="caution">
    <text evidence="3">The sequence shown here is derived from an EMBL/GenBank/DDBJ whole genome shotgun (WGS) entry which is preliminary data.</text>
</comment>
<feature type="compositionally biased region" description="Low complexity" evidence="1">
    <location>
        <begin position="78"/>
        <end position="87"/>
    </location>
</feature>
<feature type="domain" description="PhoD-like phosphatase" evidence="2">
    <location>
        <begin position="992"/>
        <end position="1150"/>
    </location>
</feature>
<feature type="compositionally biased region" description="Basic residues" evidence="1">
    <location>
        <begin position="1409"/>
        <end position="1419"/>
    </location>
</feature>
<feature type="compositionally biased region" description="Basic and acidic residues" evidence="1">
    <location>
        <begin position="265"/>
        <end position="275"/>
    </location>
</feature>
<feature type="region of interest" description="Disordered" evidence="1">
    <location>
        <begin position="1352"/>
        <end position="1419"/>
    </location>
</feature>
<feature type="compositionally biased region" description="Basic and acidic residues" evidence="1">
    <location>
        <begin position="177"/>
        <end position="208"/>
    </location>
</feature>
<feature type="region of interest" description="Disordered" evidence="1">
    <location>
        <begin position="363"/>
        <end position="452"/>
    </location>
</feature>
<evidence type="ECO:0000313" key="3">
    <source>
        <dbReference type="EMBL" id="ODM22761.1"/>
    </source>
</evidence>
<dbReference type="InterPro" id="IPR018946">
    <property type="entry name" value="PhoD-like_MPP"/>
</dbReference>
<dbReference type="OrthoDB" id="9999821at2759"/>
<feature type="compositionally biased region" description="Low complexity" evidence="1">
    <location>
        <begin position="1183"/>
        <end position="1195"/>
    </location>
</feature>
<feature type="domain" description="PhoD-like phosphatase" evidence="2">
    <location>
        <begin position="736"/>
        <end position="990"/>
    </location>
</feature>
<evidence type="ECO:0000259" key="2">
    <source>
        <dbReference type="Pfam" id="PF19050"/>
    </source>
</evidence>
<evidence type="ECO:0000313" key="4">
    <source>
        <dbReference type="Proteomes" id="UP000094569"/>
    </source>
</evidence>
<feature type="compositionally biased region" description="Polar residues" evidence="1">
    <location>
        <begin position="254"/>
        <end position="263"/>
    </location>
</feature>
<feature type="region of interest" description="Disordered" evidence="1">
    <location>
        <begin position="498"/>
        <end position="518"/>
    </location>
</feature>
<dbReference type="GO" id="GO:0016020">
    <property type="term" value="C:membrane"/>
    <property type="evidence" value="ECO:0007669"/>
    <property type="project" value="TreeGrafter"/>
</dbReference>
<dbReference type="Proteomes" id="UP000094569">
    <property type="component" value="Unassembled WGS sequence"/>
</dbReference>
<dbReference type="Pfam" id="PF19050">
    <property type="entry name" value="PhoD_2"/>
    <property type="match status" value="2"/>
</dbReference>
<dbReference type="PANTHER" id="PTHR46689:SF1">
    <property type="entry name" value="PHOD-LIKE PHOSPHATASE DOMAIN-CONTAINING PROTEIN"/>
    <property type="match status" value="1"/>
</dbReference>
<evidence type="ECO:0000256" key="1">
    <source>
        <dbReference type="SAM" id="MobiDB-lite"/>
    </source>
</evidence>
<dbReference type="InterPro" id="IPR043904">
    <property type="entry name" value="PhoD_2-like"/>
</dbReference>
<keyword evidence="4" id="KW-1185">Reference proteome</keyword>
<proteinExistence type="predicted"/>
<feature type="compositionally biased region" description="Polar residues" evidence="1">
    <location>
        <begin position="53"/>
        <end position="62"/>
    </location>
</feature>
<sequence length="1419" mass="158708">MAAAASRRLADATNGHPMPSQETENNGVERITSSRRQNGYERDVAYHPRAPQAQISRSQTVSYRRYPAPTAHGHHRSSNSFSARSRNVPPNWDDKPLPPEPETTEDEYTTPSRRPLPQPAVPQDESAREASPQTILSTQPTSPLSRSDTTRSTKERRHDWASDRSPLQKLEVALDGISKEEKRARVMEAEMKVKERLERQKAESEARDSPAPAPAPASAKESASPAPALETPKPKAETPQMNLDRSTRSTTRSINSSLGTNTPDGYRDSPEERHIQRSNTTREPSSFRYAAVPRNDMRYVKPSAGQPVPAGQAPRRAVSVSHHPGRPMPRPLVNGKSPQEIPIIHKRTVSQADPVSVPPRRVMLDENQAPRQASIPVPRDLPGRPAKQRAPSAAMPNSRRPSAGAYLAQNAVVPEPVQPVARDPAVPQDLPSHESNECTAPPKPKRNTVSFNVPPPTPPPLFEWKNAPVARLDLSDFEFQNLDVARIKAWWGEGASNRRRSRGLPKNYQMPSQKPKSYKTFQPSLHLRSGPLLRYTGMKRVQIDGPNGPFEKVTWRGSIMIVTQDSKSVYEPAPTLRLFSQPMDLLPPPPVLVNGDDEGSQLPPEYVDPTAGLMKLGRDGRPLYVKPVEHTEEELDLSHVEDDDGIYELSASILDFSSEGVKQPMPANRVHSVDGEVAGAYKELTGIRLYADPDRDVTFWRFNIEVELREAQQRIAYRINYGPALGFWVPAKSQMMNMTFHSGNGFTPGVDTNKFCGPDPLWRDILNEHQTRPFHVMIGGGDQIFNDKVTAESIHFQDWLKIKDLGDQYNMPFDPEFRAELESSFLENYLTWFSQGLFSLVGSQIPMVNMWNDHEILEGYGSYPDEFMQSPVISGLGRIAFKYYLLFQHQTAIEETDHDEPSWIMGAEPGPYIRERSRSLFIPLGKGVTLLGLDERTERMSHEILSEPTCDIIWDRCHREMNRGEVKHLLVLSSIPIAYPRMAMLKNILNSRKSLGKAGLFGGLVNKNGGKIEIYDDHWTAKHHKAERTFLIEDLQDLAADKSIRITILSGDVHLAAMGQFYSNPKLGLPKDKDYRYMPNIISSAIANSPETEMVSDMLNRRNQVHHMDSNTDEDMIPIFTHDVDGKPRNNKRLIPRRNWCSIREYQPGFTPPATPDIDDDEEEPRPGKLKRTLSLTRGDRPAGGLLRRLSGRGRPPTKDIDFDNLGNRKASRRMSMDGPFPPSSDSSLPPPRSTESFNRPGTKAGTGPGSFFRRPTNPSRRGSIRSKKSTTSNTNSTTNTTTGDDDGMGGLVNLEGGLAITLNLELNPKDPAGITTPYKLLVPMLRYDGVEYDPPATRVTKGWKKWLGVKKGGDLSQENNRNGEETEGDEVESDGENYDNGDQHGQAEDYSDSDADVGAGSASEEERRKRKKWFGRNL</sequence>
<dbReference type="CDD" id="cd07389">
    <property type="entry name" value="MPP_PhoD"/>
    <property type="match status" value="1"/>
</dbReference>
<feature type="compositionally biased region" description="Acidic residues" evidence="1">
    <location>
        <begin position="1366"/>
        <end position="1380"/>
    </location>
</feature>
<dbReference type="EMBL" id="JXNT01000001">
    <property type="protein sequence ID" value="ODM22761.1"/>
    <property type="molecule type" value="Genomic_DNA"/>
</dbReference>
<accession>A0A1E3BPP3</accession>
<dbReference type="PANTHER" id="PTHR46689">
    <property type="entry name" value="MEMBRANE PROTEIN, PUTATIVE-RELATED"/>
    <property type="match status" value="1"/>
</dbReference>
<feature type="compositionally biased region" description="Polar residues" evidence="1">
    <location>
        <begin position="131"/>
        <end position="147"/>
    </location>
</feature>
<protein>
    <recommendedName>
        <fullName evidence="2">PhoD-like phosphatase domain-containing protein</fullName>
    </recommendedName>
</protein>
<feature type="compositionally biased region" description="Basic and acidic residues" evidence="1">
    <location>
        <begin position="148"/>
        <end position="162"/>
    </location>
</feature>
<organism evidence="3 4">
    <name type="scientific">Aspergillus cristatus</name>
    <name type="common">Chinese Fuzhuan brick tea-fermentation fungus</name>
    <name type="synonym">Eurotium cristatum</name>
    <dbReference type="NCBI Taxonomy" id="573508"/>
    <lineage>
        <taxon>Eukaryota</taxon>
        <taxon>Fungi</taxon>
        <taxon>Dikarya</taxon>
        <taxon>Ascomycota</taxon>
        <taxon>Pezizomycotina</taxon>
        <taxon>Eurotiomycetes</taxon>
        <taxon>Eurotiomycetidae</taxon>
        <taxon>Eurotiales</taxon>
        <taxon>Aspergillaceae</taxon>
        <taxon>Aspergillus</taxon>
        <taxon>Aspergillus subgen. Aspergillus</taxon>
    </lineage>
</organism>
<gene>
    <name evidence="3" type="ORF">SI65_00350</name>
</gene>
<feature type="compositionally biased region" description="Polar residues" evidence="1">
    <location>
        <begin position="509"/>
        <end position="518"/>
    </location>
</feature>
<dbReference type="InterPro" id="IPR038607">
    <property type="entry name" value="PhoD-like_sf"/>
</dbReference>
<feature type="region of interest" description="Disordered" evidence="1">
    <location>
        <begin position="1"/>
        <end position="337"/>
    </location>
</feature>
<feature type="compositionally biased region" description="Low complexity" evidence="1">
    <location>
        <begin position="1270"/>
        <end position="1283"/>
    </location>
</feature>